<name>A0AA38P1C1_9AGAR</name>
<keyword evidence="2" id="KW-0812">Transmembrane</keyword>
<feature type="compositionally biased region" description="Polar residues" evidence="1">
    <location>
        <begin position="17"/>
        <end position="34"/>
    </location>
</feature>
<feature type="compositionally biased region" description="Low complexity" evidence="1">
    <location>
        <begin position="236"/>
        <end position="263"/>
    </location>
</feature>
<feature type="compositionally biased region" description="Polar residues" evidence="1">
    <location>
        <begin position="72"/>
        <end position="91"/>
    </location>
</feature>
<dbReference type="Proteomes" id="UP001163846">
    <property type="component" value="Unassembled WGS sequence"/>
</dbReference>
<organism evidence="3 4">
    <name type="scientific">Lentinula raphanica</name>
    <dbReference type="NCBI Taxonomy" id="153919"/>
    <lineage>
        <taxon>Eukaryota</taxon>
        <taxon>Fungi</taxon>
        <taxon>Dikarya</taxon>
        <taxon>Basidiomycota</taxon>
        <taxon>Agaricomycotina</taxon>
        <taxon>Agaricomycetes</taxon>
        <taxon>Agaricomycetidae</taxon>
        <taxon>Agaricales</taxon>
        <taxon>Marasmiineae</taxon>
        <taxon>Omphalotaceae</taxon>
        <taxon>Lentinula</taxon>
    </lineage>
</organism>
<feature type="region of interest" description="Disordered" evidence="1">
    <location>
        <begin position="71"/>
        <end position="93"/>
    </location>
</feature>
<feature type="region of interest" description="Disordered" evidence="1">
    <location>
        <begin position="821"/>
        <end position="845"/>
    </location>
</feature>
<feature type="compositionally biased region" description="Basic and acidic residues" evidence="1">
    <location>
        <begin position="631"/>
        <end position="645"/>
    </location>
</feature>
<comment type="caution">
    <text evidence="3">The sequence shown here is derived from an EMBL/GenBank/DDBJ whole genome shotgun (WGS) entry which is preliminary data.</text>
</comment>
<feature type="compositionally biased region" description="Basic and acidic residues" evidence="1">
    <location>
        <begin position="549"/>
        <end position="559"/>
    </location>
</feature>
<sequence>MLARPRPPAQVRRASKETSTFSFPSQDDTSNLPQLLTRADGLIRERERELSFTSELSRELKQTHEALVARTPLTSPSSFHVTSLPQSPQSHSRNTSIISNFTNTSTLYQSLHALHSSQSQAISPNSSFGPPSPATSRHTRRISITQSELARLSDQNAELLQKLEQLEEDSTSADKAGRRRLGKLELEIQTLRDELDQARMNNANTEINSTSNKREKMQRRRKVDNEESSATFQDFAPSTSISSLSQSSASSSSTSSAEDSSSSTILDHLLSKISELEEANVQICREQRDTAARLRDAQSQVEDMRKVWSSLGVSSGIDDEEDDVDIQIVADHLQDLSVEEGDEQRQGTMRSLRSLRSVKLDFESGINGEMHSTLKLPSDMSGSSGYNFRANSFRSKGRSSVFGLFPGDEEERMTSSDISSDSLNLDATSPRTPPVHYSTLQRVMFSPTDELSELDLSVSLNHSRSQSFDADGVTSDDGGGTPLLRKLNGLQKRSLGSEIGDLDDADNYPLSGFSYLRSRNNSLMQEVEEYRVNSAPSQRDASSPLEDQGFPRDSGHFGSEEDSEDTQKYHSAYPASNASIRIIPPTPEHKNALHSHASSLFSSRTSSFYVNSERGIKTTATASVPQSPSESKSKSKLKADPESVRARRISLSQSVKARAGRWGPRLSDIFQVARGGSAKEQPGQDKPIDRASNQGHGGIREEIGARLSEGLGSAFGSRGDDDTRTSSSTGSQNSTISRQPSRHSSHSPRPSCSQIPVGAVTVRPVLATTSSSSVQRIRSLVLEAWLWLQLLVVLGVFVWAVARKGPRGVLMPTEVDIIEGTEDNSRSAIANNPNDGGDSDGRDTA</sequence>
<accession>A0AA38P1C1</accession>
<evidence type="ECO:0000313" key="4">
    <source>
        <dbReference type="Proteomes" id="UP001163846"/>
    </source>
</evidence>
<feature type="compositionally biased region" description="Low complexity" evidence="1">
    <location>
        <begin position="117"/>
        <end position="127"/>
    </location>
</feature>
<feature type="region of interest" description="Disordered" evidence="1">
    <location>
        <begin position="711"/>
        <end position="756"/>
    </location>
</feature>
<feature type="compositionally biased region" description="Low complexity" evidence="1">
    <location>
        <begin position="725"/>
        <end position="739"/>
    </location>
</feature>
<feature type="region of interest" description="Disordered" evidence="1">
    <location>
        <begin position="531"/>
        <end position="569"/>
    </location>
</feature>
<feature type="region of interest" description="Disordered" evidence="1">
    <location>
        <begin position="117"/>
        <end position="140"/>
    </location>
</feature>
<feature type="region of interest" description="Disordered" evidence="1">
    <location>
        <begin position="198"/>
        <end position="263"/>
    </location>
</feature>
<evidence type="ECO:0000256" key="2">
    <source>
        <dbReference type="SAM" id="Phobius"/>
    </source>
</evidence>
<feature type="transmembrane region" description="Helical" evidence="2">
    <location>
        <begin position="784"/>
        <end position="802"/>
    </location>
</feature>
<gene>
    <name evidence="3" type="ORF">F5878DRAFT_664708</name>
</gene>
<reference evidence="3" key="1">
    <citation type="submission" date="2022-08" db="EMBL/GenBank/DDBJ databases">
        <authorList>
            <consortium name="DOE Joint Genome Institute"/>
            <person name="Min B."/>
            <person name="Riley R."/>
            <person name="Sierra-Patev S."/>
            <person name="Naranjo-Ortiz M."/>
            <person name="Looney B."/>
            <person name="Konkel Z."/>
            <person name="Slot J.C."/>
            <person name="Sakamoto Y."/>
            <person name="Steenwyk J.L."/>
            <person name="Rokas A."/>
            <person name="Carro J."/>
            <person name="Camarero S."/>
            <person name="Ferreira P."/>
            <person name="Molpeceres G."/>
            <person name="Ruiz-Duenas F.J."/>
            <person name="Serrano A."/>
            <person name="Henrissat B."/>
            <person name="Drula E."/>
            <person name="Hughes K.W."/>
            <person name="Mata J.L."/>
            <person name="Ishikawa N.K."/>
            <person name="Vargas-Isla R."/>
            <person name="Ushijima S."/>
            <person name="Smith C.A."/>
            <person name="Ahrendt S."/>
            <person name="Andreopoulos W."/>
            <person name="He G."/>
            <person name="Labutti K."/>
            <person name="Lipzen A."/>
            <person name="Ng V."/>
            <person name="Sandor L."/>
            <person name="Barry K."/>
            <person name="Martinez A.T."/>
            <person name="Xiao Y."/>
            <person name="Gibbons J.G."/>
            <person name="Terashima K."/>
            <person name="Hibbett D.S."/>
            <person name="Grigoriev I.V."/>
        </authorList>
    </citation>
    <scope>NUCLEOTIDE SEQUENCE</scope>
    <source>
        <strain evidence="3">TFB9207</strain>
    </source>
</reference>
<keyword evidence="2" id="KW-0472">Membrane</keyword>
<evidence type="ECO:0000256" key="1">
    <source>
        <dbReference type="SAM" id="MobiDB-lite"/>
    </source>
</evidence>
<feature type="region of interest" description="Disordered" evidence="1">
    <location>
        <begin position="407"/>
        <end position="435"/>
    </location>
</feature>
<dbReference type="EMBL" id="MU806523">
    <property type="protein sequence ID" value="KAJ3834503.1"/>
    <property type="molecule type" value="Genomic_DNA"/>
</dbReference>
<feature type="region of interest" description="Disordered" evidence="1">
    <location>
        <begin position="465"/>
        <end position="485"/>
    </location>
</feature>
<keyword evidence="2" id="KW-1133">Transmembrane helix</keyword>
<feature type="compositionally biased region" description="Polar residues" evidence="1">
    <location>
        <begin position="199"/>
        <end position="211"/>
    </location>
</feature>
<keyword evidence="4" id="KW-1185">Reference proteome</keyword>
<feature type="region of interest" description="Disordered" evidence="1">
    <location>
        <begin position="674"/>
        <end position="696"/>
    </location>
</feature>
<proteinExistence type="predicted"/>
<protein>
    <submittedName>
        <fullName evidence="3">Uncharacterized protein</fullName>
    </submittedName>
</protein>
<feature type="region of interest" description="Disordered" evidence="1">
    <location>
        <begin position="619"/>
        <end position="660"/>
    </location>
</feature>
<dbReference type="AlphaFoldDB" id="A0AA38P1C1"/>
<evidence type="ECO:0000313" key="3">
    <source>
        <dbReference type="EMBL" id="KAJ3834503.1"/>
    </source>
</evidence>
<feature type="region of interest" description="Disordered" evidence="1">
    <location>
        <begin position="1"/>
        <end position="34"/>
    </location>
</feature>